<organism evidence="9 10">
    <name type="scientific">Pontiella desulfatans</name>
    <dbReference type="NCBI Taxonomy" id="2750659"/>
    <lineage>
        <taxon>Bacteria</taxon>
        <taxon>Pseudomonadati</taxon>
        <taxon>Kiritimatiellota</taxon>
        <taxon>Kiritimatiellia</taxon>
        <taxon>Kiritimatiellales</taxon>
        <taxon>Pontiellaceae</taxon>
        <taxon>Pontiella</taxon>
    </lineage>
</organism>
<evidence type="ECO:0000256" key="1">
    <source>
        <dbReference type="ARBA" id="ARBA00004651"/>
    </source>
</evidence>
<evidence type="ECO:0000256" key="2">
    <source>
        <dbReference type="ARBA" id="ARBA00022475"/>
    </source>
</evidence>
<feature type="transmembrane region" description="Helical" evidence="8">
    <location>
        <begin position="226"/>
        <end position="259"/>
    </location>
</feature>
<evidence type="ECO:0000256" key="7">
    <source>
        <dbReference type="ARBA" id="ARBA00023136"/>
    </source>
</evidence>
<feature type="transmembrane region" description="Helical" evidence="8">
    <location>
        <begin position="435"/>
        <end position="454"/>
    </location>
</feature>
<keyword evidence="4" id="KW-0808">Transferase</keyword>
<evidence type="ECO:0000256" key="4">
    <source>
        <dbReference type="ARBA" id="ARBA00022679"/>
    </source>
</evidence>
<dbReference type="PANTHER" id="PTHR33908:SF11">
    <property type="entry name" value="MEMBRANE PROTEIN"/>
    <property type="match status" value="1"/>
</dbReference>
<feature type="transmembrane region" description="Helical" evidence="8">
    <location>
        <begin position="403"/>
        <end position="423"/>
    </location>
</feature>
<gene>
    <name evidence="9" type="ORF">PDESU_02913</name>
</gene>
<dbReference type="Proteomes" id="UP000366872">
    <property type="component" value="Unassembled WGS sequence"/>
</dbReference>
<dbReference type="AlphaFoldDB" id="A0A6C2U2Y0"/>
<feature type="transmembrane region" description="Helical" evidence="8">
    <location>
        <begin position="377"/>
        <end position="397"/>
    </location>
</feature>
<dbReference type="EMBL" id="CAAHFG010000001">
    <property type="protein sequence ID" value="VGO14352.1"/>
    <property type="molecule type" value="Genomic_DNA"/>
</dbReference>
<protein>
    <recommendedName>
        <fullName evidence="11">Glycosyltransferase RgtA/B/C/D-like domain-containing protein</fullName>
    </recommendedName>
</protein>
<dbReference type="PANTHER" id="PTHR33908">
    <property type="entry name" value="MANNOSYLTRANSFERASE YKCB-RELATED"/>
    <property type="match status" value="1"/>
</dbReference>
<keyword evidence="6 8" id="KW-1133">Transmembrane helix</keyword>
<dbReference type="GO" id="GO:0005886">
    <property type="term" value="C:plasma membrane"/>
    <property type="evidence" value="ECO:0007669"/>
    <property type="project" value="UniProtKB-SubCell"/>
</dbReference>
<keyword evidence="3" id="KW-0328">Glycosyltransferase</keyword>
<name>A0A6C2U2Y0_PONDE</name>
<proteinExistence type="predicted"/>
<keyword evidence="5 8" id="KW-0812">Transmembrane</keyword>
<evidence type="ECO:0000256" key="3">
    <source>
        <dbReference type="ARBA" id="ARBA00022676"/>
    </source>
</evidence>
<keyword evidence="10" id="KW-1185">Reference proteome</keyword>
<feature type="transmembrane region" description="Helical" evidence="8">
    <location>
        <begin position="271"/>
        <end position="288"/>
    </location>
</feature>
<evidence type="ECO:0000256" key="6">
    <source>
        <dbReference type="ARBA" id="ARBA00022989"/>
    </source>
</evidence>
<dbReference type="RefSeq" id="WP_136079839.1">
    <property type="nucleotide sequence ID" value="NZ_CAAHFG010000001.1"/>
</dbReference>
<evidence type="ECO:0008006" key="11">
    <source>
        <dbReference type="Google" id="ProtNLM"/>
    </source>
</evidence>
<sequence length="590" mass="66509">MADNRSFESTLHDIVYSIDTGTGLKIIRVTLYVLLLLVIVMVYTATQFRGLKTEEAMDYAQLGRNMSIQGGMVTKAVRPLTMWKVQQRTAGENPLIAGHPDMYHAPAYPALLAVGFKMFDFIGVDPFAMPEGGRGVAMDAERWVILPLNHLFAILTGWIVFSLGKRLFSREIGFMGMTIYYLSDLVWQDSISGLNLSMAIFFIAASFHALVVSMLNKRDGDPKLYWITPFIVSIFCAAIAFLTRYIALAAVPGLCLFAWLMCGRFRGGTRFVVVFLLLYTMLITPWLVRNVKVSGNPAGMVGYTALADSPRFPDNSLDREYHPDIAPSSMVTALKQKWILNYSGKHDSVIPALGGGILMAMFIVTFFYHFVRPQVNYLRWGLGISLLLMVVLAGFFSESSIHMIHAFWPFIILYGLAFFYILIDRLDLGVRIYNLGLKCLIVVLAIIPFGLTLMPPHENHPYPPYHAPIIARVGEMLNEREVMCTDMPWATAWYGNRVSILLPKDLDQFYEINDYKQYISGMYFTTITKNKPFVKQLLDGPEKSWLPVMSGRPPPDFPLKEGVALNRQDQIFLSDRDRWSGQSAATPAAE</sequence>
<feature type="transmembrane region" description="Helical" evidence="8">
    <location>
        <begin position="194"/>
        <end position="214"/>
    </location>
</feature>
<dbReference type="GO" id="GO:0009103">
    <property type="term" value="P:lipopolysaccharide biosynthetic process"/>
    <property type="evidence" value="ECO:0007669"/>
    <property type="project" value="UniProtKB-ARBA"/>
</dbReference>
<accession>A0A6C2U2Y0</accession>
<keyword evidence="7 8" id="KW-0472">Membrane</keyword>
<keyword evidence="2" id="KW-1003">Cell membrane</keyword>
<evidence type="ECO:0000256" key="8">
    <source>
        <dbReference type="SAM" id="Phobius"/>
    </source>
</evidence>
<comment type="subcellular location">
    <subcellularLocation>
        <location evidence="1">Cell membrane</location>
        <topology evidence="1">Multi-pass membrane protein</topology>
    </subcellularLocation>
</comment>
<feature type="transmembrane region" description="Helical" evidence="8">
    <location>
        <begin position="349"/>
        <end position="370"/>
    </location>
</feature>
<dbReference type="InterPro" id="IPR050297">
    <property type="entry name" value="LipidA_mod_glycosyltrf_83"/>
</dbReference>
<reference evidence="9 10" key="1">
    <citation type="submission" date="2019-04" db="EMBL/GenBank/DDBJ databases">
        <authorList>
            <person name="Van Vliet M D."/>
        </authorList>
    </citation>
    <scope>NUCLEOTIDE SEQUENCE [LARGE SCALE GENOMIC DNA]</scope>
    <source>
        <strain evidence="9 10">F1</strain>
    </source>
</reference>
<evidence type="ECO:0000313" key="9">
    <source>
        <dbReference type="EMBL" id="VGO14352.1"/>
    </source>
</evidence>
<dbReference type="GO" id="GO:0016763">
    <property type="term" value="F:pentosyltransferase activity"/>
    <property type="evidence" value="ECO:0007669"/>
    <property type="project" value="TreeGrafter"/>
</dbReference>
<feature type="transmembrane region" description="Helical" evidence="8">
    <location>
        <begin position="26"/>
        <end position="45"/>
    </location>
</feature>
<evidence type="ECO:0000313" key="10">
    <source>
        <dbReference type="Proteomes" id="UP000366872"/>
    </source>
</evidence>
<feature type="transmembrane region" description="Helical" evidence="8">
    <location>
        <begin position="143"/>
        <end position="161"/>
    </location>
</feature>
<evidence type="ECO:0000256" key="5">
    <source>
        <dbReference type="ARBA" id="ARBA00022692"/>
    </source>
</evidence>